<dbReference type="SUPFAM" id="SSF56645">
    <property type="entry name" value="Acyl-CoA dehydrogenase NM domain-like"/>
    <property type="match status" value="1"/>
</dbReference>
<dbReference type="RefSeq" id="WP_243305210.1">
    <property type="nucleotide sequence ID" value="NZ_JALGBI010000001.1"/>
</dbReference>
<feature type="domain" description="Acyl-CoA dehydrogenase/oxidase C-terminal" evidence="10">
    <location>
        <begin position="283"/>
        <end position="449"/>
    </location>
</feature>
<evidence type="ECO:0000256" key="5">
    <source>
        <dbReference type="ARBA" id="ARBA00023002"/>
    </source>
</evidence>
<dbReference type="GO" id="GO:0050660">
    <property type="term" value="F:flavin adenine dinucleotide binding"/>
    <property type="evidence" value="ECO:0007669"/>
    <property type="project" value="InterPro"/>
</dbReference>
<dbReference type="Pfam" id="PF00441">
    <property type="entry name" value="Acyl-CoA_dh_1"/>
    <property type="match status" value="1"/>
</dbReference>
<dbReference type="Proteomes" id="UP001139447">
    <property type="component" value="Unassembled WGS sequence"/>
</dbReference>
<evidence type="ECO:0000259" key="13">
    <source>
        <dbReference type="Pfam" id="PF12806"/>
    </source>
</evidence>
<evidence type="ECO:0000259" key="12">
    <source>
        <dbReference type="Pfam" id="PF02771"/>
    </source>
</evidence>
<accession>A0A9X1VSV6</accession>
<dbReference type="InterPro" id="IPR037069">
    <property type="entry name" value="AcylCoA_DH/ox_N_sf"/>
</dbReference>
<keyword evidence="15" id="KW-1185">Reference proteome</keyword>
<dbReference type="Pfam" id="PF02771">
    <property type="entry name" value="Acyl-CoA_dh_N"/>
    <property type="match status" value="1"/>
</dbReference>
<evidence type="ECO:0000256" key="4">
    <source>
        <dbReference type="ARBA" id="ARBA00022827"/>
    </source>
</evidence>
<dbReference type="InterPro" id="IPR046373">
    <property type="entry name" value="Acyl-CoA_Oxase/DH_mid-dom_sf"/>
</dbReference>
<evidence type="ECO:0000256" key="9">
    <source>
        <dbReference type="ARBA" id="ARBA00069043"/>
    </source>
</evidence>
<dbReference type="Pfam" id="PF02770">
    <property type="entry name" value="Acyl-CoA_dh_M"/>
    <property type="match status" value="1"/>
</dbReference>
<protein>
    <recommendedName>
        <fullName evidence="9">3-methylmercaptopropionyl-CoA dehydrogenase</fullName>
        <ecNumber evidence="8">1.3.99.41</ecNumber>
    </recommendedName>
</protein>
<comment type="cofactor">
    <cofactor evidence="1">
        <name>FAD</name>
        <dbReference type="ChEBI" id="CHEBI:57692"/>
    </cofactor>
</comment>
<name>A0A9X1VSV6_9BURK</name>
<evidence type="ECO:0000256" key="8">
    <source>
        <dbReference type="ARBA" id="ARBA00066694"/>
    </source>
</evidence>
<reference evidence="14" key="1">
    <citation type="submission" date="2022-03" db="EMBL/GenBank/DDBJ databases">
        <authorList>
            <person name="Woo C.Y."/>
        </authorList>
    </citation>
    <scope>NUCLEOTIDE SEQUENCE</scope>
    <source>
        <strain evidence="14">CYS-02</strain>
    </source>
</reference>
<evidence type="ECO:0000256" key="3">
    <source>
        <dbReference type="ARBA" id="ARBA00022630"/>
    </source>
</evidence>
<dbReference type="InterPro" id="IPR009100">
    <property type="entry name" value="AcylCoA_DH/oxidase_NM_dom_sf"/>
</dbReference>
<evidence type="ECO:0000256" key="7">
    <source>
        <dbReference type="ARBA" id="ARBA00058683"/>
    </source>
</evidence>
<evidence type="ECO:0000256" key="6">
    <source>
        <dbReference type="ARBA" id="ARBA00051388"/>
    </source>
</evidence>
<comment type="catalytic activity">
    <reaction evidence="6">
        <text>3-(methylsulfanyl)propanoyl-CoA + oxidized [electron-transfer flavoprotein] + H(+) = 3-(methylsulfanyl)acryloyl-CoA + reduced [electron-transfer flavoprotein]</text>
        <dbReference type="Rhea" id="RHEA:52612"/>
        <dbReference type="Rhea" id="RHEA-COMP:10685"/>
        <dbReference type="Rhea" id="RHEA-COMP:10686"/>
        <dbReference type="ChEBI" id="CHEBI:15378"/>
        <dbReference type="ChEBI" id="CHEBI:57692"/>
        <dbReference type="ChEBI" id="CHEBI:58307"/>
        <dbReference type="ChEBI" id="CHEBI:82815"/>
        <dbReference type="ChEBI" id="CHEBI:84994"/>
        <dbReference type="EC" id="1.3.99.41"/>
    </reaction>
    <physiologicalReaction direction="left-to-right" evidence="6">
        <dbReference type="Rhea" id="RHEA:52613"/>
    </physiologicalReaction>
</comment>
<evidence type="ECO:0000313" key="14">
    <source>
        <dbReference type="EMBL" id="MCJ0762717.1"/>
    </source>
</evidence>
<dbReference type="Gene3D" id="1.20.140.10">
    <property type="entry name" value="Butyryl-CoA Dehydrogenase, subunit A, domain 3"/>
    <property type="match status" value="1"/>
</dbReference>
<dbReference type="Gene3D" id="2.40.110.10">
    <property type="entry name" value="Butyryl-CoA Dehydrogenase, subunit A, domain 2"/>
    <property type="match status" value="1"/>
</dbReference>
<evidence type="ECO:0000259" key="10">
    <source>
        <dbReference type="Pfam" id="PF00441"/>
    </source>
</evidence>
<dbReference type="InterPro" id="IPR036250">
    <property type="entry name" value="AcylCo_DH-like_C"/>
</dbReference>
<organism evidence="14 15">
    <name type="scientific">Variovorax terrae</name>
    <dbReference type="NCBI Taxonomy" id="2923278"/>
    <lineage>
        <taxon>Bacteria</taxon>
        <taxon>Pseudomonadati</taxon>
        <taxon>Pseudomonadota</taxon>
        <taxon>Betaproteobacteria</taxon>
        <taxon>Burkholderiales</taxon>
        <taxon>Comamonadaceae</taxon>
        <taxon>Variovorax</taxon>
    </lineage>
</organism>
<dbReference type="AlphaFoldDB" id="A0A9X1VSV6"/>
<keyword evidence="4" id="KW-0274">FAD</keyword>
<evidence type="ECO:0000259" key="11">
    <source>
        <dbReference type="Pfam" id="PF02770"/>
    </source>
</evidence>
<keyword evidence="5" id="KW-0560">Oxidoreductase</keyword>
<comment type="similarity">
    <text evidence="2">Belongs to the acyl-CoA dehydrogenase family.</text>
</comment>
<dbReference type="PANTHER" id="PTHR42803">
    <property type="entry name" value="ACYL-COA DEHYDROGENASE"/>
    <property type="match status" value="1"/>
</dbReference>
<evidence type="ECO:0000313" key="15">
    <source>
        <dbReference type="Proteomes" id="UP001139447"/>
    </source>
</evidence>
<comment type="caution">
    <text evidence="14">The sequence shown here is derived from an EMBL/GenBank/DDBJ whole genome shotgun (WGS) entry which is preliminary data.</text>
</comment>
<feature type="domain" description="Acyl-CoA oxidase/dehydrogenase middle" evidence="11">
    <location>
        <begin position="161"/>
        <end position="269"/>
    </location>
</feature>
<dbReference type="EC" id="1.3.99.41" evidence="8"/>
<dbReference type="InterPro" id="IPR052166">
    <property type="entry name" value="Diverse_Acyl-CoA_DH"/>
</dbReference>
<feature type="domain" description="Acetyl-CoA dehydrogenase-like C-terminal" evidence="13">
    <location>
        <begin position="467"/>
        <end position="591"/>
    </location>
</feature>
<dbReference type="GO" id="GO:0016627">
    <property type="term" value="F:oxidoreductase activity, acting on the CH-CH group of donors"/>
    <property type="evidence" value="ECO:0007669"/>
    <property type="project" value="InterPro"/>
</dbReference>
<dbReference type="EMBL" id="JALGBI010000001">
    <property type="protein sequence ID" value="MCJ0762717.1"/>
    <property type="molecule type" value="Genomic_DNA"/>
</dbReference>
<dbReference type="FunFam" id="2.40.110.10:FF:000031">
    <property type="entry name" value="Acyl-CoA dehydrogenase, putative"/>
    <property type="match status" value="1"/>
</dbReference>
<dbReference type="Pfam" id="PF12806">
    <property type="entry name" value="Acyl-CoA_dh_C"/>
    <property type="match status" value="1"/>
</dbReference>
<evidence type="ECO:0000256" key="2">
    <source>
        <dbReference type="ARBA" id="ARBA00009347"/>
    </source>
</evidence>
<keyword evidence="3" id="KW-0285">Flavoprotein</keyword>
<dbReference type="SUPFAM" id="SSF47203">
    <property type="entry name" value="Acyl-CoA dehydrogenase C-terminal domain-like"/>
    <property type="match status" value="1"/>
</dbReference>
<proteinExistence type="inferred from homology"/>
<evidence type="ECO:0000256" key="1">
    <source>
        <dbReference type="ARBA" id="ARBA00001974"/>
    </source>
</evidence>
<dbReference type="InterPro" id="IPR025878">
    <property type="entry name" value="Acyl-CoA_dh-like_C_dom"/>
</dbReference>
<feature type="domain" description="Acyl-CoA dehydrogenase/oxidase N-terminal" evidence="12">
    <location>
        <begin position="74"/>
        <end position="156"/>
    </location>
</feature>
<gene>
    <name evidence="14" type="ORF">MMF98_05770</name>
</gene>
<dbReference type="InterPro" id="IPR009075">
    <property type="entry name" value="AcylCo_DH/oxidase_C"/>
</dbReference>
<dbReference type="PANTHER" id="PTHR42803:SF1">
    <property type="entry name" value="BROAD-SPECIFICITY LINEAR ACYL-COA DEHYDROGENASE FADE5"/>
    <property type="match status" value="1"/>
</dbReference>
<dbReference type="InterPro" id="IPR013786">
    <property type="entry name" value="AcylCoA_DH/ox_N"/>
</dbReference>
<sequence>MSYTAPVKDMLFDIRHLAGIDQVAQIPGFEEAGFETAQAVLEECAKFNEGVLAPLNFEGDKNPSSWKDGRVTTTPGFKEAFRQYAEGGWQGLQHPVDFGGQGLPKTIGAACGEMLNSANMSFALCPLLTDGAIEALLTAGSDELKAIYLEKLISGQWTGTMNLTEPQAGSDLALVRTRAEPQPDGSYKVFGTKIFITYGEHDMAENIVHLVLARVQGAPEGVKGISLFVVPKFMVNKDGSLGGRNDAHCVSIEHKMGIKASPTAVLQFGDHGGAVGYLVGQENRGLEYMFIMMNAARYAVGVQGIAIAERAYQKAVAYAKDRVQSRPVDGSINASAPIIHHPDVKRMLMTMRAYTEGCRAMASVAAAAYDAAHHHPDADVRKQNAAFYEFMVPLVKGYSTEMSLEVTSLGVQVHGGMGFIEETGAAQYYRDAKILTIYEGTTAIQANDLVGRKTARDGGQTAKAIAQQIEATEAELAQRGSDDALAVAKRLKAARLAFLDVVDFVAGNTKASPNAVFAGSVPYLMLAGNLVAGWQMARSLRVAEELLAQGQDTAFMQAKIATARFYAEHLLAKAPGVRDSIVDGAGSVTALALDAF</sequence>
<dbReference type="Gene3D" id="1.10.540.10">
    <property type="entry name" value="Acyl-CoA dehydrogenase/oxidase, N-terminal domain"/>
    <property type="match status" value="1"/>
</dbReference>
<dbReference type="InterPro" id="IPR006091">
    <property type="entry name" value="Acyl-CoA_Oxase/DH_mid-dom"/>
</dbReference>
<comment type="function">
    <text evidence="7">Involved in the assimilation of dimethylsulphoniopropionate (DMSP), an important compound in the fixation of carbon in marine phytoplankton, by mediating the conversion of 3-(methylthio)propanoyl-CoA (MMPA-CoA) to 3-(methylthio)acryloyl-CoA (MTA-CoA).</text>
</comment>